<proteinExistence type="predicted"/>
<accession>A0A6M1U5R8</accession>
<feature type="domain" description="HPr kinase/phosphorylase C-terminal" evidence="1">
    <location>
        <begin position="8"/>
        <end position="90"/>
    </location>
</feature>
<organism evidence="2 3">
    <name type="scientific">Paragemmobacter kunshanensis</name>
    <dbReference type="NCBI Taxonomy" id="2583234"/>
    <lineage>
        <taxon>Bacteria</taxon>
        <taxon>Pseudomonadati</taxon>
        <taxon>Pseudomonadota</taxon>
        <taxon>Alphaproteobacteria</taxon>
        <taxon>Rhodobacterales</taxon>
        <taxon>Paracoccaceae</taxon>
        <taxon>Paragemmobacter</taxon>
    </lineage>
</organism>
<keyword evidence="2" id="KW-0808">Transferase</keyword>
<dbReference type="InterPro" id="IPR011104">
    <property type="entry name" value="Hpr_kin/Pase_C"/>
</dbReference>
<gene>
    <name evidence="2" type="ORF">G5V65_04990</name>
</gene>
<comment type="caution">
    <text evidence="2">The sequence shown here is derived from an EMBL/GenBank/DDBJ whole genome shotgun (WGS) entry which is preliminary data.</text>
</comment>
<dbReference type="Pfam" id="PF07475">
    <property type="entry name" value="Hpr_kinase_C"/>
    <property type="match status" value="1"/>
</dbReference>
<dbReference type="Gene3D" id="3.40.50.300">
    <property type="entry name" value="P-loop containing nucleotide triphosphate hydrolases"/>
    <property type="match status" value="1"/>
</dbReference>
<evidence type="ECO:0000313" key="3">
    <source>
        <dbReference type="Proteomes" id="UP000474758"/>
    </source>
</evidence>
<dbReference type="InterPro" id="IPR027417">
    <property type="entry name" value="P-loop_NTPase"/>
</dbReference>
<keyword evidence="2" id="KW-0418">Kinase</keyword>
<dbReference type="CDD" id="cd01918">
    <property type="entry name" value="HprK_C"/>
    <property type="match status" value="1"/>
</dbReference>
<evidence type="ECO:0000313" key="2">
    <source>
        <dbReference type="EMBL" id="NGQ90243.1"/>
    </source>
</evidence>
<dbReference type="Proteomes" id="UP000474758">
    <property type="component" value="Unassembled WGS sequence"/>
</dbReference>
<name>A0A6M1U5R8_9RHOB</name>
<dbReference type="GO" id="GO:0005524">
    <property type="term" value="F:ATP binding"/>
    <property type="evidence" value="ECO:0007669"/>
    <property type="project" value="InterPro"/>
</dbReference>
<keyword evidence="3" id="KW-1185">Reference proteome</keyword>
<dbReference type="GO" id="GO:0000155">
    <property type="term" value="F:phosphorelay sensor kinase activity"/>
    <property type="evidence" value="ECO:0007669"/>
    <property type="project" value="InterPro"/>
</dbReference>
<dbReference type="AlphaFoldDB" id="A0A6M1U5R8"/>
<evidence type="ECO:0000259" key="1">
    <source>
        <dbReference type="Pfam" id="PF07475"/>
    </source>
</evidence>
<dbReference type="SUPFAM" id="SSF53795">
    <property type="entry name" value="PEP carboxykinase-like"/>
    <property type="match status" value="1"/>
</dbReference>
<protein>
    <submittedName>
        <fullName evidence="2">Serine kinase</fullName>
    </submittedName>
</protein>
<dbReference type="RefSeq" id="WP_165047490.1">
    <property type="nucleotide sequence ID" value="NZ_JAALFE010000003.1"/>
</dbReference>
<sequence length="141" mass="14825">MTGDGLLLHATCVAVEGRGVLICGPSGAGKSALGVQLMALGARLVADDQVALSRRDGALWAACPPAIRGMIEARGVGLLNADPLDGAEVVLAVDMAERERMRLPPRRGVTYLGRTVDLVLGQETPHFPAAVMLYLRAGRRE</sequence>
<reference evidence="2 3" key="1">
    <citation type="submission" date="2020-02" db="EMBL/GenBank/DDBJ databases">
        <title>Rhodobacter translucens sp. nov., a novel bacterium isolated from activated sludge.</title>
        <authorList>
            <person name="Liu J."/>
        </authorList>
    </citation>
    <scope>NUCLEOTIDE SEQUENCE [LARGE SCALE GENOMIC DNA]</scope>
    <source>
        <strain evidence="2 3">HX-7-19</strain>
    </source>
</reference>
<dbReference type="EMBL" id="JAALFE010000003">
    <property type="protein sequence ID" value="NGQ90243.1"/>
    <property type="molecule type" value="Genomic_DNA"/>
</dbReference>
<dbReference type="GO" id="GO:0006109">
    <property type="term" value="P:regulation of carbohydrate metabolic process"/>
    <property type="evidence" value="ECO:0007669"/>
    <property type="project" value="InterPro"/>
</dbReference>